<reference evidence="1 2" key="1">
    <citation type="journal article" date="2018" name="Mycol. Prog.">
        <title>Coniella lustricola, a new species from submerged detritus.</title>
        <authorList>
            <person name="Raudabaugh D.B."/>
            <person name="Iturriaga T."/>
            <person name="Carver A."/>
            <person name="Mondo S."/>
            <person name="Pangilinan J."/>
            <person name="Lipzen A."/>
            <person name="He G."/>
            <person name="Amirebrahimi M."/>
            <person name="Grigoriev I.V."/>
            <person name="Miller A.N."/>
        </authorList>
    </citation>
    <scope>NUCLEOTIDE SEQUENCE [LARGE SCALE GENOMIC DNA]</scope>
    <source>
        <strain evidence="1 2">B22-T-1</strain>
    </source>
</reference>
<evidence type="ECO:0000313" key="1">
    <source>
        <dbReference type="EMBL" id="PSR77755.1"/>
    </source>
</evidence>
<sequence length="245" mass="26634">MADYGHEPTEAAVPYTAFKKAGFDVSFATEKGLAPACDKLLLEGLTQKFLGASKAVIVQYNSMIASAECQTPLAWSSPTFGLAAFDLVYVPGGHDKAVQQILDSADLHGHLAKYFPLTRKQQPRPKAIAAICHGPLVLANSINPDTGKSVLYGCKTTALPAGFEKVAYWGTRLWLGDYYKTYGHGSEDVEASVKKVLRDKSQFQASLLPLPFVVEDSTYHYISARFPGDIGLFSQKVVSLVQSMH</sequence>
<keyword evidence="2" id="KW-1185">Reference proteome</keyword>
<dbReference type="AlphaFoldDB" id="A0A2T2ZVG4"/>
<dbReference type="OrthoDB" id="543156at2759"/>
<evidence type="ECO:0000313" key="2">
    <source>
        <dbReference type="Proteomes" id="UP000241462"/>
    </source>
</evidence>
<dbReference type="PANTHER" id="PTHR43068">
    <property type="entry name" value="SLR1854 PROTEIN"/>
    <property type="match status" value="1"/>
</dbReference>
<dbReference type="EMBL" id="KZ678640">
    <property type="protein sequence ID" value="PSR77755.1"/>
    <property type="molecule type" value="Genomic_DNA"/>
</dbReference>
<dbReference type="InterPro" id="IPR029062">
    <property type="entry name" value="Class_I_gatase-like"/>
</dbReference>
<proteinExistence type="predicted"/>
<organism evidence="1 2">
    <name type="scientific">Coniella lustricola</name>
    <dbReference type="NCBI Taxonomy" id="2025994"/>
    <lineage>
        <taxon>Eukaryota</taxon>
        <taxon>Fungi</taxon>
        <taxon>Dikarya</taxon>
        <taxon>Ascomycota</taxon>
        <taxon>Pezizomycotina</taxon>
        <taxon>Sordariomycetes</taxon>
        <taxon>Sordariomycetidae</taxon>
        <taxon>Diaporthales</taxon>
        <taxon>Schizoparmaceae</taxon>
        <taxon>Coniella</taxon>
    </lineage>
</organism>
<accession>A0A2T2ZVG4</accession>
<dbReference type="Proteomes" id="UP000241462">
    <property type="component" value="Unassembled WGS sequence"/>
</dbReference>
<dbReference type="PANTHER" id="PTHR43068:SF1">
    <property type="entry name" value="SLR1854 PROTEIN"/>
    <property type="match status" value="1"/>
</dbReference>
<name>A0A2T2ZVG4_9PEZI</name>
<dbReference type="Gene3D" id="3.40.50.880">
    <property type="match status" value="1"/>
</dbReference>
<protein>
    <submittedName>
        <fullName evidence="1">ThiJ/PfpI family protein</fullName>
    </submittedName>
</protein>
<dbReference type="Pfam" id="PF17124">
    <property type="entry name" value="ThiJ_like"/>
    <property type="match status" value="1"/>
</dbReference>
<dbReference type="SUPFAM" id="SSF52317">
    <property type="entry name" value="Class I glutamine amidotransferase-like"/>
    <property type="match status" value="1"/>
</dbReference>
<gene>
    <name evidence="1" type="ORF">BD289DRAFT_377497</name>
</gene>
<dbReference type="InParanoid" id="A0A2T2ZVG4"/>
<dbReference type="STRING" id="2025994.A0A2T2ZVG4"/>
<dbReference type="InterPro" id="IPR032633">
    <property type="entry name" value="ThiJ-like"/>
</dbReference>